<organism evidence="12 13">
    <name type="scientific">Pristionchus mayeri</name>
    <dbReference type="NCBI Taxonomy" id="1317129"/>
    <lineage>
        <taxon>Eukaryota</taxon>
        <taxon>Metazoa</taxon>
        <taxon>Ecdysozoa</taxon>
        <taxon>Nematoda</taxon>
        <taxon>Chromadorea</taxon>
        <taxon>Rhabditida</taxon>
        <taxon>Rhabditina</taxon>
        <taxon>Diplogasteromorpha</taxon>
        <taxon>Diplogasteroidea</taxon>
        <taxon>Neodiplogasteridae</taxon>
        <taxon>Pristionchus</taxon>
    </lineage>
</organism>
<dbReference type="EC" id="2.4.1.17" evidence="3"/>
<dbReference type="CDD" id="cd03784">
    <property type="entry name" value="GT1_Gtf-like"/>
    <property type="match status" value="1"/>
</dbReference>
<evidence type="ECO:0000256" key="11">
    <source>
        <dbReference type="SAM" id="Phobius"/>
    </source>
</evidence>
<dbReference type="SUPFAM" id="SSF53756">
    <property type="entry name" value="UDP-Glycosyltransferase/glycogen phosphorylase"/>
    <property type="match status" value="1"/>
</dbReference>
<evidence type="ECO:0000256" key="7">
    <source>
        <dbReference type="ARBA" id="ARBA00022729"/>
    </source>
</evidence>
<evidence type="ECO:0000256" key="6">
    <source>
        <dbReference type="ARBA" id="ARBA00022692"/>
    </source>
</evidence>
<proteinExistence type="inferred from homology"/>
<keyword evidence="7" id="KW-0732">Signal</keyword>
<dbReference type="InterPro" id="IPR050271">
    <property type="entry name" value="UDP-glycosyltransferase"/>
</dbReference>
<evidence type="ECO:0000256" key="2">
    <source>
        <dbReference type="ARBA" id="ARBA00009995"/>
    </source>
</evidence>
<dbReference type="Gene3D" id="3.40.50.2000">
    <property type="entry name" value="Glycogen Phosphorylase B"/>
    <property type="match status" value="1"/>
</dbReference>
<dbReference type="PANTHER" id="PTHR48043">
    <property type="entry name" value="EG:EG0003.4 PROTEIN-RELATED"/>
    <property type="match status" value="1"/>
</dbReference>
<dbReference type="PANTHER" id="PTHR48043:SF23">
    <property type="entry name" value="UDP-GLUCURONOSYLTRANSFERASE"/>
    <property type="match status" value="1"/>
</dbReference>
<dbReference type="GO" id="GO:0015020">
    <property type="term" value="F:glucuronosyltransferase activity"/>
    <property type="evidence" value="ECO:0007669"/>
    <property type="project" value="UniProtKB-EC"/>
</dbReference>
<comment type="similarity">
    <text evidence="2">Belongs to the UDP-glycosyltransferase family.</text>
</comment>
<keyword evidence="9 11" id="KW-0472">Membrane</keyword>
<comment type="subcellular location">
    <subcellularLocation>
        <location evidence="1">Membrane</location>
        <topology evidence="1">Single-pass membrane protein</topology>
    </subcellularLocation>
</comment>
<feature type="non-terminal residue" evidence="12">
    <location>
        <position position="1"/>
    </location>
</feature>
<dbReference type="AlphaFoldDB" id="A0AAN5CDK9"/>
<evidence type="ECO:0000256" key="8">
    <source>
        <dbReference type="ARBA" id="ARBA00022989"/>
    </source>
</evidence>
<keyword evidence="6 11" id="KW-0812">Transmembrane</keyword>
<name>A0AAN5CDK9_9BILA</name>
<evidence type="ECO:0000256" key="3">
    <source>
        <dbReference type="ARBA" id="ARBA00012544"/>
    </source>
</evidence>
<dbReference type="Proteomes" id="UP001328107">
    <property type="component" value="Unassembled WGS sequence"/>
</dbReference>
<reference evidence="13" key="1">
    <citation type="submission" date="2022-10" db="EMBL/GenBank/DDBJ databases">
        <title>Genome assembly of Pristionchus species.</title>
        <authorList>
            <person name="Yoshida K."/>
            <person name="Sommer R.J."/>
        </authorList>
    </citation>
    <scope>NUCLEOTIDE SEQUENCE [LARGE SCALE GENOMIC DNA]</scope>
    <source>
        <strain evidence="13">RS5460</strain>
    </source>
</reference>
<evidence type="ECO:0000256" key="1">
    <source>
        <dbReference type="ARBA" id="ARBA00004167"/>
    </source>
</evidence>
<dbReference type="FunFam" id="3.40.50.2000:FF:000038">
    <property type="entry name" value="UDP-GlucuronosylTransferase"/>
    <property type="match status" value="1"/>
</dbReference>
<evidence type="ECO:0000313" key="12">
    <source>
        <dbReference type="EMBL" id="GMR37641.1"/>
    </source>
</evidence>
<dbReference type="EMBL" id="BTRK01000002">
    <property type="protein sequence ID" value="GMR37641.1"/>
    <property type="molecule type" value="Genomic_DNA"/>
</dbReference>
<sequence>RAFFFFLTLPISFSYKILVYNSKCGHSNINFYGNVADILVEAGHDVTTLLPQLDPAWGDGTHKSKKIYAQQTKECKQITDALRHEDTDWFSINMLDPIAPFVEGTAYSDRFALQCRGTLEEPGLIDRLRADKFDVMITENFDMCGIGISHLIKPKALVNGAASVPMAWNFDEFGLPKAWSYNPSPLTSHLDVHSFWSRLKNIYAEAMFYGFFYTSRSMVEQLFKEKYGPSFPSLTEISSHAAYTIVNSEPLVDFATPTLNRIIYVGGLGAQEPKAVDKNLDSILNLRSKTILISFGSVVLSSQLRQEVKDSIVETVSQFPEVTFIWKYEKPEDDFAKEAQRKSPNLHLSKWIPQNDLLGDPRLTAFITHAGMGSTQETMRRGKPGLFVPCFGDQPRNAGAMERNGLGKVFDKHDISDATKFTAAVKDLIENQSYYENARRISSMIAKKPFSAKEQLIKHVEFAAEFGPSPALRPQSYDMNWIEYHNADIIAIFVLTMFTFAYSSLKIVPFVFKKVLCIAKSKQE</sequence>
<dbReference type="InterPro" id="IPR002213">
    <property type="entry name" value="UDP_glucos_trans"/>
</dbReference>
<protein>
    <recommendedName>
        <fullName evidence="3">glucuronosyltransferase</fullName>
        <ecNumber evidence="3">2.4.1.17</ecNumber>
    </recommendedName>
</protein>
<accession>A0AAN5CDK9</accession>
<keyword evidence="5" id="KW-0808">Transferase</keyword>
<gene>
    <name evidence="12" type="ORF">PMAYCL1PPCAC_07836</name>
</gene>
<evidence type="ECO:0000256" key="9">
    <source>
        <dbReference type="ARBA" id="ARBA00023136"/>
    </source>
</evidence>
<keyword evidence="8 11" id="KW-1133">Transmembrane helix</keyword>
<evidence type="ECO:0000256" key="5">
    <source>
        <dbReference type="ARBA" id="ARBA00022679"/>
    </source>
</evidence>
<evidence type="ECO:0000313" key="13">
    <source>
        <dbReference type="Proteomes" id="UP001328107"/>
    </source>
</evidence>
<dbReference type="GO" id="GO:0016020">
    <property type="term" value="C:membrane"/>
    <property type="evidence" value="ECO:0007669"/>
    <property type="project" value="UniProtKB-SubCell"/>
</dbReference>
<comment type="caution">
    <text evidence="12">The sequence shown here is derived from an EMBL/GenBank/DDBJ whole genome shotgun (WGS) entry which is preliminary data.</text>
</comment>
<evidence type="ECO:0000256" key="4">
    <source>
        <dbReference type="ARBA" id="ARBA00022676"/>
    </source>
</evidence>
<keyword evidence="4" id="KW-0328">Glycosyltransferase</keyword>
<feature type="transmembrane region" description="Helical" evidence="11">
    <location>
        <begin position="489"/>
        <end position="512"/>
    </location>
</feature>
<keyword evidence="13" id="KW-1185">Reference proteome</keyword>
<evidence type="ECO:0000256" key="10">
    <source>
        <dbReference type="ARBA" id="ARBA00047475"/>
    </source>
</evidence>
<comment type="catalytic activity">
    <reaction evidence="10">
        <text>glucuronate acceptor + UDP-alpha-D-glucuronate = acceptor beta-D-glucuronoside + UDP + H(+)</text>
        <dbReference type="Rhea" id="RHEA:21032"/>
        <dbReference type="ChEBI" id="CHEBI:15378"/>
        <dbReference type="ChEBI" id="CHEBI:58052"/>
        <dbReference type="ChEBI" id="CHEBI:58223"/>
        <dbReference type="ChEBI" id="CHEBI:132367"/>
        <dbReference type="ChEBI" id="CHEBI:132368"/>
        <dbReference type="EC" id="2.4.1.17"/>
    </reaction>
</comment>
<dbReference type="Pfam" id="PF00201">
    <property type="entry name" value="UDPGT"/>
    <property type="match status" value="1"/>
</dbReference>